<comment type="caution">
    <text evidence="1">The sequence shown here is derived from an EMBL/GenBank/DDBJ whole genome shotgun (WGS) entry which is preliminary data.</text>
</comment>
<gene>
    <name evidence="1" type="ORF">ANCCAN_14164</name>
</gene>
<dbReference type="Proteomes" id="UP000252519">
    <property type="component" value="Unassembled WGS sequence"/>
</dbReference>
<protein>
    <submittedName>
        <fullName evidence="1">Uncharacterized protein</fullName>
    </submittedName>
</protein>
<organism evidence="1 2">
    <name type="scientific">Ancylostoma caninum</name>
    <name type="common">Dog hookworm</name>
    <dbReference type="NCBI Taxonomy" id="29170"/>
    <lineage>
        <taxon>Eukaryota</taxon>
        <taxon>Metazoa</taxon>
        <taxon>Ecdysozoa</taxon>
        <taxon>Nematoda</taxon>
        <taxon>Chromadorea</taxon>
        <taxon>Rhabditida</taxon>
        <taxon>Rhabditina</taxon>
        <taxon>Rhabditomorpha</taxon>
        <taxon>Strongyloidea</taxon>
        <taxon>Ancylostomatidae</taxon>
        <taxon>Ancylostomatinae</taxon>
        <taxon>Ancylostoma</taxon>
    </lineage>
</organism>
<accession>A0A368G634</accession>
<sequence>MNLGFQQHACTVITQQSIQGGHSMKAMNDYLRYDLIADYRVGSELEHELKVEEKMQRFEKERHTAGLTRRRIFRSASASR</sequence>
<keyword evidence="2" id="KW-1185">Reference proteome</keyword>
<evidence type="ECO:0000313" key="2">
    <source>
        <dbReference type="Proteomes" id="UP000252519"/>
    </source>
</evidence>
<proteinExistence type="predicted"/>
<evidence type="ECO:0000313" key="1">
    <source>
        <dbReference type="EMBL" id="RCN39894.1"/>
    </source>
</evidence>
<dbReference type="EMBL" id="JOJR01000314">
    <property type="protein sequence ID" value="RCN39894.1"/>
    <property type="molecule type" value="Genomic_DNA"/>
</dbReference>
<dbReference type="AlphaFoldDB" id="A0A368G634"/>
<reference evidence="1 2" key="1">
    <citation type="submission" date="2014-10" db="EMBL/GenBank/DDBJ databases">
        <title>Draft genome of the hookworm Ancylostoma caninum.</title>
        <authorList>
            <person name="Mitreva M."/>
        </authorList>
    </citation>
    <scope>NUCLEOTIDE SEQUENCE [LARGE SCALE GENOMIC DNA]</scope>
    <source>
        <strain evidence="1 2">Baltimore</strain>
    </source>
</reference>
<name>A0A368G634_ANCCA</name>
<dbReference type="STRING" id="29170.A0A368G634"/>